<evidence type="ECO:0000313" key="3">
    <source>
        <dbReference type="Proteomes" id="UP000070617"/>
    </source>
</evidence>
<evidence type="ECO:0000256" key="1">
    <source>
        <dbReference type="SAM" id="Phobius"/>
    </source>
</evidence>
<name>A0A133NJR1_9FUSO</name>
<proteinExistence type="predicted"/>
<dbReference type="PATRIC" id="fig|134605.3.peg.305"/>
<dbReference type="Proteomes" id="UP000070617">
    <property type="component" value="Unassembled WGS sequence"/>
</dbReference>
<reference evidence="3" key="1">
    <citation type="submission" date="2016-01" db="EMBL/GenBank/DDBJ databases">
        <authorList>
            <person name="Mitreva M."/>
            <person name="Pepin K.H."/>
            <person name="Mihindukulasuriya K.A."/>
            <person name="Fulton R."/>
            <person name="Fronick C."/>
            <person name="O'Laughlin M."/>
            <person name="Miner T."/>
            <person name="Herter B."/>
            <person name="Rosa B.A."/>
            <person name="Cordes M."/>
            <person name="Tomlinson C."/>
            <person name="Wollam A."/>
            <person name="Palsikar V.B."/>
            <person name="Mardis E.R."/>
            <person name="Wilson R.K."/>
        </authorList>
    </citation>
    <scope>NUCLEOTIDE SEQUENCE [LARGE SCALE GENOMIC DNA]</scope>
    <source>
        <strain evidence="3">CMW8396</strain>
    </source>
</reference>
<evidence type="ECO:0008006" key="4">
    <source>
        <dbReference type="Google" id="ProtNLM"/>
    </source>
</evidence>
<gene>
    <name evidence="2" type="ORF">HMPREF3206_00304</name>
</gene>
<dbReference type="STRING" id="134605.HMPREF3206_00304"/>
<keyword evidence="3" id="KW-1185">Reference proteome</keyword>
<comment type="caution">
    <text evidence="2">The sequence shown here is derived from an EMBL/GenBank/DDBJ whole genome shotgun (WGS) entry which is preliminary data.</text>
</comment>
<evidence type="ECO:0000313" key="2">
    <source>
        <dbReference type="EMBL" id="KXA16536.1"/>
    </source>
</evidence>
<dbReference type="AlphaFoldDB" id="A0A133NJR1"/>
<protein>
    <recommendedName>
        <fullName evidence="4">HrgC protein</fullName>
    </recommendedName>
</protein>
<sequence>MATTIQLEKNGALKKSYLGFSWTTFFFGFFVPLFRGDAMWFIVMLILNACTLCMAQLILSFLYNGIYTKNLLKDGYKPADTFSEDILRRKGYIL</sequence>
<keyword evidence="1" id="KW-0812">Transmembrane</keyword>
<accession>A0A133NJR1</accession>
<keyword evidence="1" id="KW-0472">Membrane</keyword>
<dbReference type="RefSeq" id="WP_008801159.1">
    <property type="nucleotide sequence ID" value="NZ_KQ956514.1"/>
</dbReference>
<dbReference type="EMBL" id="LRPX01000008">
    <property type="protein sequence ID" value="KXA16536.1"/>
    <property type="molecule type" value="Genomic_DNA"/>
</dbReference>
<keyword evidence="1" id="KW-1133">Transmembrane helix</keyword>
<organism evidence="2 3">
    <name type="scientific">Fusobacterium equinum</name>
    <dbReference type="NCBI Taxonomy" id="134605"/>
    <lineage>
        <taxon>Bacteria</taxon>
        <taxon>Fusobacteriati</taxon>
        <taxon>Fusobacteriota</taxon>
        <taxon>Fusobacteriia</taxon>
        <taxon>Fusobacteriales</taxon>
        <taxon>Fusobacteriaceae</taxon>
        <taxon>Fusobacterium</taxon>
    </lineage>
</organism>
<feature type="transmembrane region" description="Helical" evidence="1">
    <location>
        <begin position="16"/>
        <end position="34"/>
    </location>
</feature>
<feature type="transmembrane region" description="Helical" evidence="1">
    <location>
        <begin position="40"/>
        <end position="63"/>
    </location>
</feature>